<dbReference type="KEGG" id="epi:Q3V30_12155"/>
<evidence type="ECO:0000313" key="2">
    <source>
        <dbReference type="Proteomes" id="UP001228139"/>
    </source>
</evidence>
<dbReference type="EMBL" id="CP132353">
    <property type="protein sequence ID" value="WLS77244.1"/>
    <property type="molecule type" value="Genomic_DNA"/>
</dbReference>
<gene>
    <name evidence="1" type="ORF">Q3V30_12155</name>
</gene>
<organism evidence="1 2">
    <name type="scientific">Erwinia pyri</name>
    <dbReference type="NCBI Taxonomy" id="3062598"/>
    <lineage>
        <taxon>Bacteria</taxon>
        <taxon>Pseudomonadati</taxon>
        <taxon>Pseudomonadota</taxon>
        <taxon>Gammaproteobacteria</taxon>
        <taxon>Enterobacterales</taxon>
        <taxon>Erwiniaceae</taxon>
        <taxon>Erwinia</taxon>
    </lineage>
</organism>
<dbReference type="Pfam" id="PF13973">
    <property type="entry name" value="DUF4222"/>
    <property type="match status" value="1"/>
</dbReference>
<dbReference type="RefSeq" id="WP_306205994.1">
    <property type="nucleotide sequence ID" value="NZ_CP132353.1"/>
</dbReference>
<protein>
    <submittedName>
        <fullName evidence="1">DUF4222 domain-containing protein</fullName>
    </submittedName>
</protein>
<dbReference type="AlphaFoldDB" id="A0AA50DFM8"/>
<name>A0AA50DFM8_9GAMM</name>
<proteinExistence type="predicted"/>
<evidence type="ECO:0000313" key="1">
    <source>
        <dbReference type="EMBL" id="WLS77244.1"/>
    </source>
</evidence>
<sequence length="58" mass="7121">MNEDSQNLNRVYRDHRGVLVTVIRWDKQNNAVIYTREGYPHELTYPVDRFIKRFKRVL</sequence>
<dbReference type="Proteomes" id="UP001228139">
    <property type="component" value="Chromosome"/>
</dbReference>
<dbReference type="InterPro" id="IPR025317">
    <property type="entry name" value="DUF4222"/>
</dbReference>
<reference evidence="1 2" key="1">
    <citation type="submission" date="2023-07" db="EMBL/GenBank/DDBJ databases">
        <title>Pathogenic bacteria of pear tree diseases.</title>
        <authorList>
            <person name="Zhang Z."/>
            <person name="He L."/>
            <person name="Huang R."/>
        </authorList>
    </citation>
    <scope>NUCLEOTIDE SEQUENCE [LARGE SCALE GENOMIC DNA]</scope>
    <source>
        <strain evidence="1 2">DE2</strain>
    </source>
</reference>
<accession>A0AA50DFM8</accession>
<keyword evidence="2" id="KW-1185">Reference proteome</keyword>